<feature type="signal peptide" evidence="2">
    <location>
        <begin position="1"/>
        <end position="31"/>
    </location>
</feature>
<keyword evidence="2" id="KW-0547">Nucleotide-binding</keyword>
<dbReference type="InterPro" id="IPR006179">
    <property type="entry name" value="5_nucleotidase/apyrase"/>
</dbReference>
<dbReference type="GO" id="GO:0046872">
    <property type="term" value="F:metal ion binding"/>
    <property type="evidence" value="ECO:0007669"/>
    <property type="project" value="InterPro"/>
</dbReference>
<evidence type="ECO:0008006" key="7">
    <source>
        <dbReference type="Google" id="ProtNLM"/>
    </source>
</evidence>
<dbReference type="GO" id="GO:0016788">
    <property type="term" value="F:hydrolase activity, acting on ester bonds"/>
    <property type="evidence" value="ECO:0007669"/>
    <property type="project" value="InterPro"/>
</dbReference>
<evidence type="ECO:0000259" key="3">
    <source>
        <dbReference type="Pfam" id="PF00149"/>
    </source>
</evidence>
<keyword evidence="2" id="KW-0378">Hydrolase</keyword>
<comment type="similarity">
    <text evidence="2">Belongs to the 5'-nucleotidase family.</text>
</comment>
<dbReference type="Gene3D" id="3.60.21.10">
    <property type="match status" value="1"/>
</dbReference>
<sequence>MPCMKNGKKYFTKISLLAAVMAALFVVTCIAAPCRAQELKKITILYTNDTHSRLLPFERPDVGKSVGGIERRAEYFRSVKKREPGVLIVDAGDLCQGTPFYNFFKGEAEFNSFALAGYDLAAVGNHEFDNGLDNLKLQAERSGLRLVCANLFDSDTLKPLFAPFKIVEIGGVKTAVIGIMGKDSWAAVSNQLKKGVLYADEVRLLEKLCATLDKSVDLIVLLSHSGHEADLRLAEALPRVDVIIGSHTHTKLDKPLVVKKTAGRTGSTAITQAFENGVYAGRLDIYLDGANRPVRYDGGLKLIDGGIRINKRSALHASLSRYENAMKKEISRKIGVCEAEMSNFVADMFNATDHPLGRLVCDAVNSAAGSDVFFSNSTMLRDRLPKGDITIETVYRIIPFDNTVTVFEMKGDALLGMMDFIAANFGKNESFQYGGISFTIDMKKRKAFDVKVKGMPVEAGRTYKVATSSYIAQGNLMGSEMFKEVCGRDELGGNIRDMFAGYIEKTGSIKPPADERIKLIK</sequence>
<gene>
    <name evidence="5" type="ORF">A2008_09855</name>
</gene>
<dbReference type="Gene3D" id="3.90.780.10">
    <property type="entry name" value="5'-Nucleotidase, C-terminal domain"/>
    <property type="match status" value="1"/>
</dbReference>
<name>A0A1F7WFI2_9BACT</name>
<accession>A0A1F7WFI2</accession>
<evidence type="ECO:0000256" key="1">
    <source>
        <dbReference type="ARBA" id="ARBA00022729"/>
    </source>
</evidence>
<evidence type="ECO:0000259" key="4">
    <source>
        <dbReference type="Pfam" id="PF02872"/>
    </source>
</evidence>
<dbReference type="SUPFAM" id="SSF55816">
    <property type="entry name" value="5'-nucleotidase (syn. UDP-sugar hydrolase), C-terminal domain"/>
    <property type="match status" value="1"/>
</dbReference>
<dbReference type="AlphaFoldDB" id="A0A1F7WFI2"/>
<dbReference type="PROSITE" id="PS00786">
    <property type="entry name" value="5_NUCLEOTIDASE_2"/>
    <property type="match status" value="1"/>
</dbReference>
<dbReference type="GO" id="GO:0009166">
    <property type="term" value="P:nucleotide catabolic process"/>
    <property type="evidence" value="ECO:0007669"/>
    <property type="project" value="InterPro"/>
</dbReference>
<comment type="caution">
    <text evidence="5">The sequence shown here is derived from an EMBL/GenBank/DDBJ whole genome shotgun (WGS) entry which is preliminary data.</text>
</comment>
<feature type="domain" description="5'-Nucleotidase C-terminal" evidence="4">
    <location>
        <begin position="342"/>
        <end position="483"/>
    </location>
</feature>
<dbReference type="Proteomes" id="UP000178735">
    <property type="component" value="Unassembled WGS sequence"/>
</dbReference>
<feature type="domain" description="Calcineurin-like phosphoesterase" evidence="3">
    <location>
        <begin position="43"/>
        <end position="250"/>
    </location>
</feature>
<dbReference type="PANTHER" id="PTHR11575">
    <property type="entry name" value="5'-NUCLEOTIDASE-RELATED"/>
    <property type="match status" value="1"/>
</dbReference>
<protein>
    <recommendedName>
        <fullName evidence="7">Multifunctional 2',3'-cyclic-nucleotide 2'-phosphodiesterase/5'-nucleotidase/3'-nucleotidase</fullName>
    </recommendedName>
</protein>
<dbReference type="GO" id="GO:0030288">
    <property type="term" value="C:outer membrane-bounded periplasmic space"/>
    <property type="evidence" value="ECO:0007669"/>
    <property type="project" value="TreeGrafter"/>
</dbReference>
<dbReference type="PANTHER" id="PTHR11575:SF24">
    <property type="entry name" value="5'-NUCLEOTIDASE"/>
    <property type="match status" value="1"/>
</dbReference>
<dbReference type="EMBL" id="MGFH01000246">
    <property type="protein sequence ID" value="OGM00948.1"/>
    <property type="molecule type" value="Genomic_DNA"/>
</dbReference>
<reference evidence="5 6" key="1">
    <citation type="journal article" date="2016" name="Nat. Commun.">
        <title>Thousands of microbial genomes shed light on interconnected biogeochemical processes in an aquifer system.</title>
        <authorList>
            <person name="Anantharaman K."/>
            <person name="Brown C.T."/>
            <person name="Hug L.A."/>
            <person name="Sharon I."/>
            <person name="Castelle C.J."/>
            <person name="Probst A.J."/>
            <person name="Thomas B.C."/>
            <person name="Singh A."/>
            <person name="Wilkins M.J."/>
            <person name="Karaoz U."/>
            <person name="Brodie E.L."/>
            <person name="Williams K.H."/>
            <person name="Hubbard S.S."/>
            <person name="Banfield J.F."/>
        </authorList>
    </citation>
    <scope>NUCLEOTIDE SEQUENCE [LARGE SCALE GENOMIC DNA]</scope>
</reference>
<dbReference type="STRING" id="1817813.A2008_09855"/>
<dbReference type="CDD" id="cd00845">
    <property type="entry name" value="MPP_UshA_N_like"/>
    <property type="match status" value="1"/>
</dbReference>
<dbReference type="SUPFAM" id="SSF56300">
    <property type="entry name" value="Metallo-dependent phosphatases"/>
    <property type="match status" value="1"/>
</dbReference>
<dbReference type="InterPro" id="IPR008334">
    <property type="entry name" value="5'-Nucleotdase_C"/>
</dbReference>
<proteinExistence type="inferred from homology"/>
<dbReference type="InterPro" id="IPR036907">
    <property type="entry name" value="5'-Nucleotdase_C_sf"/>
</dbReference>
<dbReference type="InterPro" id="IPR029052">
    <property type="entry name" value="Metallo-depent_PP-like"/>
</dbReference>
<dbReference type="InterPro" id="IPR004843">
    <property type="entry name" value="Calcineurin-like_PHP"/>
</dbReference>
<dbReference type="PRINTS" id="PR01607">
    <property type="entry name" value="APYRASEFAMLY"/>
</dbReference>
<evidence type="ECO:0000313" key="5">
    <source>
        <dbReference type="EMBL" id="OGM00948.1"/>
    </source>
</evidence>
<evidence type="ECO:0000313" key="6">
    <source>
        <dbReference type="Proteomes" id="UP000178735"/>
    </source>
</evidence>
<evidence type="ECO:0000256" key="2">
    <source>
        <dbReference type="RuleBase" id="RU362119"/>
    </source>
</evidence>
<dbReference type="InterPro" id="IPR006146">
    <property type="entry name" value="5'-Nucleotdase_CS"/>
</dbReference>
<dbReference type="Pfam" id="PF02872">
    <property type="entry name" value="5_nucleotid_C"/>
    <property type="match status" value="1"/>
</dbReference>
<keyword evidence="1 2" id="KW-0732">Signal</keyword>
<feature type="chain" id="PRO_5009363522" description="Multifunctional 2',3'-cyclic-nucleotide 2'-phosphodiesterase/5'-nucleotidase/3'-nucleotidase" evidence="2">
    <location>
        <begin position="32"/>
        <end position="521"/>
    </location>
</feature>
<organism evidence="5 6">
    <name type="scientific">Candidatus Wallbacteria bacterium GWC2_49_35</name>
    <dbReference type="NCBI Taxonomy" id="1817813"/>
    <lineage>
        <taxon>Bacteria</taxon>
        <taxon>Candidatus Walliibacteriota</taxon>
    </lineage>
</organism>
<dbReference type="Pfam" id="PF00149">
    <property type="entry name" value="Metallophos"/>
    <property type="match status" value="1"/>
</dbReference>
<dbReference type="GO" id="GO:0000166">
    <property type="term" value="F:nucleotide binding"/>
    <property type="evidence" value="ECO:0007669"/>
    <property type="project" value="UniProtKB-KW"/>
</dbReference>